<organism evidence="5 6">
    <name type="scientific">Robertmurraya mangrovi</name>
    <dbReference type="NCBI Taxonomy" id="3098077"/>
    <lineage>
        <taxon>Bacteria</taxon>
        <taxon>Bacillati</taxon>
        <taxon>Bacillota</taxon>
        <taxon>Bacilli</taxon>
        <taxon>Bacillales</taxon>
        <taxon>Bacillaceae</taxon>
        <taxon>Robertmurraya</taxon>
    </lineage>
</organism>
<evidence type="ECO:0000256" key="2">
    <source>
        <dbReference type="SAM" id="Phobius"/>
    </source>
</evidence>
<dbReference type="InterPro" id="IPR027065">
    <property type="entry name" value="Lon_Prtase"/>
</dbReference>
<keyword evidence="1" id="KW-0720">Serine protease</keyword>
<dbReference type="EMBL" id="JAXOFX010000005">
    <property type="protein sequence ID" value="MDZ5472099.1"/>
    <property type="molecule type" value="Genomic_DNA"/>
</dbReference>
<feature type="active site" evidence="1">
    <location>
        <position position="278"/>
    </location>
</feature>
<dbReference type="Proteomes" id="UP001290455">
    <property type="component" value="Unassembled WGS sequence"/>
</dbReference>
<dbReference type="EC" id="3.4.21.53" evidence="1"/>
<protein>
    <recommendedName>
        <fullName evidence="1">endopeptidase La</fullName>
        <ecNumber evidence="1">3.4.21.53</ecNumber>
    </recommendedName>
</protein>
<sequence length="340" mass="37804">MKRKRKIVIFVLLLLIIAAFVPTPYYIYEPGSVEELSAKVNVEDGNKNAKGHFYLTTIFSIEASNIYHLAYALLTPYTEIKKTSEVQADLSDEEYSNLLSFMMRDSKQNAIVASFNQANVKTNINYQGIFVKGIREDSKAKGVLQVGDIITMVDGKNIIEVQEFTRYLDENKKVGDLVNLAVQRNGKTVTKEVEVIGLQNEKVGLGIIPEEDFTVTTNDKKVELDSEDIGGPSAGLMFSLEIFNQLTSIDYTKGYKVAGTGTIDHMGNVGQIGGIKHKVTSASREGIDIFFVPKDINEVDANEKDALEEVKENNYTLKVIPVASLKEAVDYLKTIPENKK</sequence>
<evidence type="ECO:0000259" key="4">
    <source>
        <dbReference type="PROSITE" id="PS51786"/>
    </source>
</evidence>
<keyword evidence="2" id="KW-1133">Transmembrane helix</keyword>
<keyword evidence="2" id="KW-0472">Membrane</keyword>
<gene>
    <name evidence="5" type="ORF">SM124_10100</name>
</gene>
<keyword evidence="2" id="KW-0812">Transmembrane</keyword>
<dbReference type="PROSITE" id="PS51786">
    <property type="entry name" value="LON_PROTEOLYTIC"/>
    <property type="match status" value="1"/>
</dbReference>
<dbReference type="SUPFAM" id="SSF50156">
    <property type="entry name" value="PDZ domain-like"/>
    <property type="match status" value="1"/>
</dbReference>
<feature type="transmembrane region" description="Helical" evidence="2">
    <location>
        <begin position="7"/>
        <end position="28"/>
    </location>
</feature>
<dbReference type="InterPro" id="IPR014721">
    <property type="entry name" value="Ribsml_uS5_D2-typ_fold_subgr"/>
</dbReference>
<dbReference type="SMART" id="SM00228">
    <property type="entry name" value="PDZ"/>
    <property type="match status" value="1"/>
</dbReference>
<name>A0ABU5IY51_9BACI</name>
<dbReference type="NCBIfam" id="NF041438">
    <property type="entry name" value="SepM_fam_S16"/>
    <property type="match status" value="1"/>
</dbReference>
<keyword evidence="6" id="KW-1185">Reference proteome</keyword>
<dbReference type="InterPro" id="IPR008269">
    <property type="entry name" value="Lon_proteolytic"/>
</dbReference>
<dbReference type="SUPFAM" id="SSF54211">
    <property type="entry name" value="Ribosomal protein S5 domain 2-like"/>
    <property type="match status" value="1"/>
</dbReference>
<evidence type="ECO:0000313" key="5">
    <source>
        <dbReference type="EMBL" id="MDZ5472099.1"/>
    </source>
</evidence>
<reference evidence="5 6" key="1">
    <citation type="submission" date="2023-11" db="EMBL/GenBank/DDBJ databases">
        <title>Bacillus jintuensis, isolated from a mudflat on the Beibu Gulf coast.</title>
        <authorList>
            <person name="Li M."/>
        </authorList>
    </citation>
    <scope>NUCLEOTIDE SEQUENCE [LARGE SCALE GENOMIC DNA]</scope>
    <source>
        <strain evidence="5 6">31A1R</strain>
    </source>
</reference>
<dbReference type="PANTHER" id="PTHR10046">
    <property type="entry name" value="ATP DEPENDENT LON PROTEASE FAMILY MEMBER"/>
    <property type="match status" value="1"/>
</dbReference>
<proteinExistence type="inferred from homology"/>
<dbReference type="InterPro" id="IPR020568">
    <property type="entry name" value="Ribosomal_Su5_D2-typ_SF"/>
</dbReference>
<comment type="caution">
    <text evidence="5">The sequence shown here is derived from an EMBL/GenBank/DDBJ whole genome shotgun (WGS) entry which is preliminary data.</text>
</comment>
<dbReference type="RefSeq" id="WP_322446399.1">
    <property type="nucleotide sequence ID" value="NZ_JAXOFX010000005.1"/>
</dbReference>
<evidence type="ECO:0000259" key="3">
    <source>
        <dbReference type="PROSITE" id="PS50106"/>
    </source>
</evidence>
<comment type="similarity">
    <text evidence="1">Belongs to the peptidase S16 family.</text>
</comment>
<feature type="domain" description="PDZ" evidence="3">
    <location>
        <begin position="87"/>
        <end position="186"/>
    </location>
</feature>
<comment type="catalytic activity">
    <reaction evidence="1">
        <text>Hydrolysis of proteins in presence of ATP.</text>
        <dbReference type="EC" id="3.4.21.53"/>
    </reaction>
</comment>
<accession>A0ABU5IY51</accession>
<dbReference type="PROSITE" id="PS50106">
    <property type="entry name" value="PDZ"/>
    <property type="match status" value="1"/>
</dbReference>
<evidence type="ECO:0000313" key="6">
    <source>
        <dbReference type="Proteomes" id="UP001290455"/>
    </source>
</evidence>
<evidence type="ECO:0000256" key="1">
    <source>
        <dbReference type="PROSITE-ProRule" id="PRU01122"/>
    </source>
</evidence>
<dbReference type="GO" id="GO:0008233">
    <property type="term" value="F:peptidase activity"/>
    <property type="evidence" value="ECO:0007669"/>
    <property type="project" value="UniProtKB-KW"/>
</dbReference>
<dbReference type="InterPro" id="IPR036034">
    <property type="entry name" value="PDZ_sf"/>
</dbReference>
<dbReference type="InterPro" id="IPR001478">
    <property type="entry name" value="PDZ"/>
</dbReference>
<feature type="domain" description="Lon proteolytic" evidence="4">
    <location>
        <begin position="225"/>
        <end position="335"/>
    </location>
</feature>
<keyword evidence="1 5" id="KW-0378">Hydrolase</keyword>
<dbReference type="Pfam" id="PF05362">
    <property type="entry name" value="Lon_C"/>
    <property type="match status" value="1"/>
</dbReference>
<keyword evidence="1 5" id="KW-0645">Protease</keyword>
<feature type="active site" evidence="1">
    <location>
        <position position="233"/>
    </location>
</feature>
<dbReference type="GO" id="GO:0006508">
    <property type="term" value="P:proteolysis"/>
    <property type="evidence" value="ECO:0007669"/>
    <property type="project" value="UniProtKB-KW"/>
</dbReference>
<dbReference type="Pfam" id="PF13180">
    <property type="entry name" value="PDZ_2"/>
    <property type="match status" value="1"/>
</dbReference>
<dbReference type="Gene3D" id="3.30.230.10">
    <property type="match status" value="1"/>
</dbReference>